<feature type="compositionally biased region" description="Polar residues" evidence="1">
    <location>
        <begin position="44"/>
        <end position="55"/>
    </location>
</feature>
<comment type="caution">
    <text evidence="2">The sequence shown here is derived from an EMBL/GenBank/DDBJ whole genome shotgun (WGS) entry which is preliminary data.</text>
</comment>
<gene>
    <name evidence="2" type="ORF">BaRGS_00002087</name>
</gene>
<feature type="non-terminal residue" evidence="2">
    <location>
        <position position="1"/>
    </location>
</feature>
<dbReference type="Proteomes" id="UP001519460">
    <property type="component" value="Unassembled WGS sequence"/>
</dbReference>
<feature type="compositionally biased region" description="Polar residues" evidence="1">
    <location>
        <begin position="11"/>
        <end position="32"/>
    </location>
</feature>
<sequence length="80" mass="8601">KRQGGAGATGPQRNSSDPQWAYNGQETATLSPWQPPVHLPPPSLTSKGLLSSLPSPTRPGCRLRTRRPITRAGTRRSSIT</sequence>
<feature type="region of interest" description="Disordered" evidence="1">
    <location>
        <begin position="1"/>
        <end position="80"/>
    </location>
</feature>
<evidence type="ECO:0000313" key="2">
    <source>
        <dbReference type="EMBL" id="KAK7506612.1"/>
    </source>
</evidence>
<feature type="compositionally biased region" description="Pro residues" evidence="1">
    <location>
        <begin position="33"/>
        <end position="43"/>
    </location>
</feature>
<reference evidence="2 3" key="1">
    <citation type="journal article" date="2023" name="Sci. Data">
        <title>Genome assembly of the Korean intertidal mud-creeper Batillaria attramentaria.</title>
        <authorList>
            <person name="Patra A.K."/>
            <person name="Ho P.T."/>
            <person name="Jun S."/>
            <person name="Lee S.J."/>
            <person name="Kim Y."/>
            <person name="Won Y.J."/>
        </authorList>
    </citation>
    <scope>NUCLEOTIDE SEQUENCE [LARGE SCALE GENOMIC DNA]</scope>
    <source>
        <strain evidence="2">Wonlab-2016</strain>
    </source>
</reference>
<accession>A0ABD0M4T2</accession>
<feature type="non-terminal residue" evidence="2">
    <location>
        <position position="80"/>
    </location>
</feature>
<dbReference type="AlphaFoldDB" id="A0ABD0M4T2"/>
<keyword evidence="3" id="KW-1185">Reference proteome</keyword>
<proteinExistence type="predicted"/>
<evidence type="ECO:0000256" key="1">
    <source>
        <dbReference type="SAM" id="MobiDB-lite"/>
    </source>
</evidence>
<organism evidence="2 3">
    <name type="scientific">Batillaria attramentaria</name>
    <dbReference type="NCBI Taxonomy" id="370345"/>
    <lineage>
        <taxon>Eukaryota</taxon>
        <taxon>Metazoa</taxon>
        <taxon>Spiralia</taxon>
        <taxon>Lophotrochozoa</taxon>
        <taxon>Mollusca</taxon>
        <taxon>Gastropoda</taxon>
        <taxon>Caenogastropoda</taxon>
        <taxon>Sorbeoconcha</taxon>
        <taxon>Cerithioidea</taxon>
        <taxon>Batillariidae</taxon>
        <taxon>Batillaria</taxon>
    </lineage>
</organism>
<evidence type="ECO:0000313" key="3">
    <source>
        <dbReference type="Proteomes" id="UP001519460"/>
    </source>
</evidence>
<dbReference type="EMBL" id="JACVVK020000006">
    <property type="protein sequence ID" value="KAK7506612.1"/>
    <property type="molecule type" value="Genomic_DNA"/>
</dbReference>
<protein>
    <submittedName>
        <fullName evidence="2">Uncharacterized protein</fullName>
    </submittedName>
</protein>
<name>A0ABD0M4T2_9CAEN</name>